<evidence type="ECO:0000256" key="1">
    <source>
        <dbReference type="SAM" id="MobiDB-lite"/>
    </source>
</evidence>
<feature type="transmembrane region" description="Helical" evidence="2">
    <location>
        <begin position="82"/>
        <end position="103"/>
    </location>
</feature>
<dbReference type="HOGENOM" id="CLU_1245356_0_0_1"/>
<feature type="compositionally biased region" description="Basic and acidic residues" evidence="1">
    <location>
        <begin position="194"/>
        <end position="203"/>
    </location>
</feature>
<evidence type="ECO:0008006" key="6">
    <source>
        <dbReference type="Google" id="ProtNLM"/>
    </source>
</evidence>
<keyword evidence="2" id="KW-1133">Transmembrane helix</keyword>
<reference evidence="5" key="1">
    <citation type="journal article" date="2013" name="Genome Announc.">
        <title>Draft genome sequence of the grapevine dieback fungus Eutypa lata UCR-EL1.</title>
        <authorList>
            <person name="Blanco-Ulate B."/>
            <person name="Rolshausen P.E."/>
            <person name="Cantu D."/>
        </authorList>
    </citation>
    <scope>NUCLEOTIDE SEQUENCE [LARGE SCALE GENOMIC DNA]</scope>
    <source>
        <strain evidence="5">UCR-EL1</strain>
    </source>
</reference>
<accession>M7SFS0</accession>
<organism evidence="4 5">
    <name type="scientific">Eutypa lata (strain UCR-EL1)</name>
    <name type="common">Grapevine dieback disease fungus</name>
    <name type="synonym">Eutypa armeniacae</name>
    <dbReference type="NCBI Taxonomy" id="1287681"/>
    <lineage>
        <taxon>Eukaryota</taxon>
        <taxon>Fungi</taxon>
        <taxon>Dikarya</taxon>
        <taxon>Ascomycota</taxon>
        <taxon>Pezizomycotina</taxon>
        <taxon>Sordariomycetes</taxon>
        <taxon>Xylariomycetidae</taxon>
        <taxon>Xylariales</taxon>
        <taxon>Diatrypaceae</taxon>
        <taxon>Eutypa</taxon>
    </lineage>
</organism>
<name>M7SFS0_EUTLA</name>
<sequence>MYIFLFLLDVGMLTVSIMAYTGAQGEDDSTIIKHTYITFPAASDHIQRAEIALPALGILLHGTLMGAYAFRKREATPMRLFVLKYPLPWHAACVVAWALLVAFQADYVPVLGRGRLPECVEYGSELSQCGMVTAGWIFAIFYSVLHLLFVTLALEMLRRMWGPKDDGATRYNVALVPPSDKATTATAATRKKKQESVPDHWSKGLETPPSIFDRKADVKLKG</sequence>
<gene>
    <name evidence="4" type="ORF">UCREL1_10048</name>
</gene>
<keyword evidence="5" id="KW-1185">Reference proteome</keyword>
<keyword evidence="2" id="KW-0812">Transmembrane</keyword>
<dbReference type="KEGG" id="ela:UCREL1_10048"/>
<evidence type="ECO:0000256" key="2">
    <source>
        <dbReference type="SAM" id="Phobius"/>
    </source>
</evidence>
<evidence type="ECO:0000313" key="5">
    <source>
        <dbReference type="Proteomes" id="UP000012174"/>
    </source>
</evidence>
<evidence type="ECO:0000256" key="3">
    <source>
        <dbReference type="SAM" id="SignalP"/>
    </source>
</evidence>
<feature type="transmembrane region" description="Helical" evidence="2">
    <location>
        <begin position="134"/>
        <end position="154"/>
    </location>
</feature>
<keyword evidence="2" id="KW-0472">Membrane</keyword>
<proteinExistence type="predicted"/>
<keyword evidence="3" id="KW-0732">Signal</keyword>
<protein>
    <recommendedName>
        <fullName evidence="6">Integral membrane protein</fullName>
    </recommendedName>
</protein>
<feature type="signal peptide" evidence="3">
    <location>
        <begin position="1"/>
        <end position="19"/>
    </location>
</feature>
<evidence type="ECO:0000313" key="4">
    <source>
        <dbReference type="EMBL" id="EMR63012.1"/>
    </source>
</evidence>
<dbReference type="AlphaFoldDB" id="M7SFS0"/>
<feature type="chain" id="PRO_5004084737" description="Integral membrane protein" evidence="3">
    <location>
        <begin position="20"/>
        <end position="222"/>
    </location>
</feature>
<feature type="region of interest" description="Disordered" evidence="1">
    <location>
        <begin position="182"/>
        <end position="210"/>
    </location>
</feature>
<dbReference type="OrthoDB" id="4733424at2759"/>
<dbReference type="EMBL" id="KB707317">
    <property type="protein sequence ID" value="EMR63012.1"/>
    <property type="molecule type" value="Genomic_DNA"/>
</dbReference>
<feature type="transmembrane region" description="Helical" evidence="2">
    <location>
        <begin position="51"/>
        <end position="70"/>
    </location>
</feature>
<dbReference type="Proteomes" id="UP000012174">
    <property type="component" value="Unassembled WGS sequence"/>
</dbReference>